<keyword evidence="4" id="KW-1185">Reference proteome</keyword>
<dbReference type="SUPFAM" id="SSF52172">
    <property type="entry name" value="CheY-like"/>
    <property type="match status" value="1"/>
</dbReference>
<dbReference type="AlphaFoldDB" id="A0A0C1IJY2"/>
<dbReference type="OrthoDB" id="7631574at2"/>
<dbReference type="InterPro" id="IPR011006">
    <property type="entry name" value="CheY-like_superfamily"/>
</dbReference>
<dbReference type="RefSeq" id="WP_039144503.1">
    <property type="nucleotide sequence ID" value="NZ_JSVC01000045.1"/>
</dbReference>
<feature type="modified residue" description="4-aspartylphosphate" evidence="1">
    <location>
        <position position="57"/>
    </location>
</feature>
<reference evidence="3 4" key="1">
    <citation type="submission" date="2014-11" db="EMBL/GenBank/DDBJ databases">
        <title>Genome sequence of Flavihumibacter solisilvae 3-3.</title>
        <authorList>
            <person name="Zhou G."/>
            <person name="Li M."/>
            <person name="Wang G."/>
        </authorList>
    </citation>
    <scope>NUCLEOTIDE SEQUENCE [LARGE SCALE GENOMIC DNA]</scope>
    <source>
        <strain evidence="3 4">3-3</strain>
    </source>
</reference>
<dbReference type="EMBL" id="JSVC01000045">
    <property type="protein sequence ID" value="KIC90754.1"/>
    <property type="molecule type" value="Genomic_DNA"/>
</dbReference>
<feature type="domain" description="Response regulatory" evidence="2">
    <location>
        <begin position="3"/>
        <end position="124"/>
    </location>
</feature>
<proteinExistence type="predicted"/>
<protein>
    <recommendedName>
        <fullName evidence="2">Response regulatory domain-containing protein</fullName>
    </recommendedName>
</protein>
<dbReference type="STRING" id="1349421.OI18_22980"/>
<dbReference type="PROSITE" id="PS50110">
    <property type="entry name" value="RESPONSE_REGULATORY"/>
    <property type="match status" value="1"/>
</dbReference>
<dbReference type="PANTHER" id="PTHR44520:SF2">
    <property type="entry name" value="RESPONSE REGULATOR RCP1"/>
    <property type="match status" value="1"/>
</dbReference>
<sequence length="129" mass="14788">MKRIVLVDDDLDDAELFQEALEEVDSKLHFQHFDNAKAAFREWSEPAVSLPDVIFLDLNLPQVSGWEILKFLRQTSHLTSIPVIMYTTSSLEVESEHALILGANSFITKPSSYRELKRLLAEVLAKFLR</sequence>
<name>A0A0C1IJY2_9BACT</name>
<keyword evidence="1" id="KW-0597">Phosphoprotein</keyword>
<evidence type="ECO:0000313" key="3">
    <source>
        <dbReference type="EMBL" id="KIC90754.1"/>
    </source>
</evidence>
<dbReference type="InterPro" id="IPR001789">
    <property type="entry name" value="Sig_transdc_resp-reg_receiver"/>
</dbReference>
<evidence type="ECO:0000256" key="1">
    <source>
        <dbReference type="PROSITE-ProRule" id="PRU00169"/>
    </source>
</evidence>
<gene>
    <name evidence="3" type="ORF">OI18_22980</name>
</gene>
<dbReference type="Proteomes" id="UP000031408">
    <property type="component" value="Unassembled WGS sequence"/>
</dbReference>
<dbReference type="Pfam" id="PF00072">
    <property type="entry name" value="Response_reg"/>
    <property type="match status" value="1"/>
</dbReference>
<dbReference type="SMART" id="SM00448">
    <property type="entry name" value="REC"/>
    <property type="match status" value="1"/>
</dbReference>
<dbReference type="GO" id="GO:0000160">
    <property type="term" value="P:phosphorelay signal transduction system"/>
    <property type="evidence" value="ECO:0007669"/>
    <property type="project" value="InterPro"/>
</dbReference>
<accession>A0A0C1IJY2</accession>
<dbReference type="PANTHER" id="PTHR44520">
    <property type="entry name" value="RESPONSE REGULATOR RCP1-RELATED"/>
    <property type="match status" value="1"/>
</dbReference>
<dbReference type="Gene3D" id="3.40.50.2300">
    <property type="match status" value="1"/>
</dbReference>
<evidence type="ECO:0000313" key="4">
    <source>
        <dbReference type="Proteomes" id="UP000031408"/>
    </source>
</evidence>
<dbReference type="InterPro" id="IPR052893">
    <property type="entry name" value="TCS_response_regulator"/>
</dbReference>
<organism evidence="3 4">
    <name type="scientific">Flavihumibacter solisilvae</name>
    <dbReference type="NCBI Taxonomy" id="1349421"/>
    <lineage>
        <taxon>Bacteria</taxon>
        <taxon>Pseudomonadati</taxon>
        <taxon>Bacteroidota</taxon>
        <taxon>Chitinophagia</taxon>
        <taxon>Chitinophagales</taxon>
        <taxon>Chitinophagaceae</taxon>
        <taxon>Flavihumibacter</taxon>
    </lineage>
</organism>
<comment type="caution">
    <text evidence="3">The sequence shown here is derived from an EMBL/GenBank/DDBJ whole genome shotgun (WGS) entry which is preliminary data.</text>
</comment>
<evidence type="ECO:0000259" key="2">
    <source>
        <dbReference type="PROSITE" id="PS50110"/>
    </source>
</evidence>